<dbReference type="Proteomes" id="UP000019335">
    <property type="component" value="Chromosome 8"/>
</dbReference>
<dbReference type="AlphaFoldDB" id="W7TSW9"/>
<gene>
    <name evidence="2" type="ORF">Naga_100001g223</name>
</gene>
<protein>
    <submittedName>
        <fullName evidence="2">Uncharacterized protein</fullName>
    </submittedName>
</protein>
<feature type="compositionally biased region" description="Basic and acidic residues" evidence="1">
    <location>
        <begin position="74"/>
        <end position="83"/>
    </location>
</feature>
<name>W7TSW9_9STRA</name>
<sequence length="91" mass="10764">MHRRRRGGDDGGVGWLWYHGWRERSMPRPVIGSKFTFFFGNEGSNTVNYRHKRSMDGLTKLCRMNRRLKRKKAKEIVSMEMEKQTPLPPSP</sequence>
<evidence type="ECO:0000313" key="3">
    <source>
        <dbReference type="Proteomes" id="UP000019335"/>
    </source>
</evidence>
<proteinExistence type="predicted"/>
<keyword evidence="3" id="KW-1185">Reference proteome</keyword>
<organism evidence="2 3">
    <name type="scientific">Nannochloropsis gaditana</name>
    <dbReference type="NCBI Taxonomy" id="72520"/>
    <lineage>
        <taxon>Eukaryota</taxon>
        <taxon>Sar</taxon>
        <taxon>Stramenopiles</taxon>
        <taxon>Ochrophyta</taxon>
        <taxon>Eustigmatophyceae</taxon>
        <taxon>Eustigmatales</taxon>
        <taxon>Monodopsidaceae</taxon>
        <taxon>Nannochloropsis</taxon>
    </lineage>
</organism>
<accession>W7TSW9</accession>
<evidence type="ECO:0000256" key="1">
    <source>
        <dbReference type="SAM" id="MobiDB-lite"/>
    </source>
</evidence>
<evidence type="ECO:0000313" key="2">
    <source>
        <dbReference type="EMBL" id="EWM26633.1"/>
    </source>
</evidence>
<reference evidence="2 3" key="1">
    <citation type="journal article" date="2014" name="Mol. Plant">
        <title>Chromosome Scale Genome Assembly and Transcriptome Profiling of Nannochloropsis gaditana in Nitrogen Depletion.</title>
        <authorList>
            <person name="Corteggiani Carpinelli E."/>
            <person name="Telatin A."/>
            <person name="Vitulo N."/>
            <person name="Forcato C."/>
            <person name="D'Angelo M."/>
            <person name="Schiavon R."/>
            <person name="Vezzi A."/>
            <person name="Giacometti G.M."/>
            <person name="Morosinotto T."/>
            <person name="Valle G."/>
        </authorList>
    </citation>
    <scope>NUCLEOTIDE SEQUENCE [LARGE SCALE GENOMIC DNA]</scope>
    <source>
        <strain evidence="2 3">B-31</strain>
    </source>
</reference>
<comment type="caution">
    <text evidence="2">The sequence shown here is derived from an EMBL/GenBank/DDBJ whole genome shotgun (WGS) entry which is preliminary data.</text>
</comment>
<feature type="region of interest" description="Disordered" evidence="1">
    <location>
        <begin position="72"/>
        <end position="91"/>
    </location>
</feature>
<dbReference type="EMBL" id="AZIL01000609">
    <property type="protein sequence ID" value="EWM26633.1"/>
    <property type="molecule type" value="Genomic_DNA"/>
</dbReference>